<feature type="non-terminal residue" evidence="3">
    <location>
        <position position="1"/>
    </location>
</feature>
<organism evidence="3">
    <name type="scientific">marine sediment metagenome</name>
    <dbReference type="NCBI Taxonomy" id="412755"/>
    <lineage>
        <taxon>unclassified sequences</taxon>
        <taxon>metagenomes</taxon>
        <taxon>ecological metagenomes</taxon>
    </lineage>
</organism>
<dbReference type="InterPro" id="IPR015760">
    <property type="entry name" value="TIF_IF2"/>
</dbReference>
<reference evidence="3" key="1">
    <citation type="journal article" date="2014" name="Front. Microbiol.">
        <title>High frequency of phylogenetically diverse reductive dehalogenase-homologous genes in deep subseafloor sedimentary metagenomes.</title>
        <authorList>
            <person name="Kawai M."/>
            <person name="Futagami T."/>
            <person name="Toyoda A."/>
            <person name="Takaki Y."/>
            <person name="Nishi S."/>
            <person name="Hori S."/>
            <person name="Arai W."/>
            <person name="Tsubouchi T."/>
            <person name="Morono Y."/>
            <person name="Uchiyama I."/>
            <person name="Ito T."/>
            <person name="Fujiyama A."/>
            <person name="Inagaki F."/>
            <person name="Takami H."/>
        </authorList>
    </citation>
    <scope>NUCLEOTIDE SEQUENCE</scope>
    <source>
        <strain evidence="3">Expedition CK06-06</strain>
    </source>
</reference>
<dbReference type="PANTHER" id="PTHR43381">
    <property type="entry name" value="TRANSLATION INITIATION FACTOR IF-2-RELATED"/>
    <property type="match status" value="1"/>
</dbReference>
<dbReference type="GO" id="GO:0003743">
    <property type="term" value="F:translation initiation factor activity"/>
    <property type="evidence" value="ECO:0007669"/>
    <property type="project" value="TreeGrafter"/>
</dbReference>
<accession>X1FV31</accession>
<dbReference type="Gene3D" id="2.40.30.10">
    <property type="entry name" value="Translation factors"/>
    <property type="match status" value="1"/>
</dbReference>
<dbReference type="Gene3D" id="3.40.50.10050">
    <property type="entry name" value="Translation initiation factor IF- 2, domain 3"/>
    <property type="match status" value="1"/>
</dbReference>
<dbReference type="SUPFAM" id="SSF50447">
    <property type="entry name" value="Translation proteins"/>
    <property type="match status" value="1"/>
</dbReference>
<evidence type="ECO:0000256" key="2">
    <source>
        <dbReference type="ARBA" id="ARBA00023134"/>
    </source>
</evidence>
<dbReference type="AlphaFoldDB" id="X1FV31"/>
<evidence type="ECO:0000256" key="1">
    <source>
        <dbReference type="ARBA" id="ARBA00022741"/>
    </source>
</evidence>
<keyword evidence="1" id="KW-0547">Nucleotide-binding</keyword>
<keyword evidence="2" id="KW-0342">GTP-binding</keyword>
<proteinExistence type="predicted"/>
<dbReference type="InterPro" id="IPR036925">
    <property type="entry name" value="TIF_IF2_dom3_sf"/>
</dbReference>
<dbReference type="GO" id="GO:0005525">
    <property type="term" value="F:GTP binding"/>
    <property type="evidence" value="ECO:0007669"/>
    <property type="project" value="UniProtKB-KW"/>
</dbReference>
<evidence type="ECO:0000313" key="3">
    <source>
        <dbReference type="EMBL" id="GAH48867.1"/>
    </source>
</evidence>
<comment type="caution">
    <text evidence="3">The sequence shown here is derived from an EMBL/GenBank/DDBJ whole genome shotgun (WGS) entry which is preliminary data.</text>
</comment>
<gene>
    <name evidence="3" type="ORF">S03H2_37443</name>
</gene>
<dbReference type="EMBL" id="BARU01023049">
    <property type="protein sequence ID" value="GAH48867.1"/>
    <property type="molecule type" value="Genomic_DNA"/>
</dbReference>
<dbReference type="PANTHER" id="PTHR43381:SF5">
    <property type="entry name" value="TR-TYPE G DOMAIN-CONTAINING PROTEIN"/>
    <property type="match status" value="1"/>
</dbReference>
<dbReference type="FunFam" id="2.40.30.10:FF:000008">
    <property type="entry name" value="Translation initiation factor IF-2"/>
    <property type="match status" value="1"/>
</dbReference>
<name>X1FV31_9ZZZZ</name>
<dbReference type="InterPro" id="IPR009000">
    <property type="entry name" value="Transl_B-barrel_sf"/>
</dbReference>
<dbReference type="SUPFAM" id="SSF52156">
    <property type="entry name" value="Initiation factor IF2/eIF5b, domain 3"/>
    <property type="match status" value="1"/>
</dbReference>
<dbReference type="GO" id="GO:0005737">
    <property type="term" value="C:cytoplasm"/>
    <property type="evidence" value="ECO:0007669"/>
    <property type="project" value="TreeGrafter"/>
</dbReference>
<dbReference type="CDD" id="cd03692">
    <property type="entry name" value="mtIF2_IVc"/>
    <property type="match status" value="1"/>
</dbReference>
<sequence length="148" mass="16343">NEARRAAQDEHVEIRSYDVIYEVIDDIRRAMIGMLDPIYEEQAIGEAEVLQIFESSRLGAIAGCRVTSGRLARGARIEVTRNGDQVFDGELSSLRRFENDVATVEAPQECGIATDDFNGWEPGDTINAYQEVEIERSLSGQAAESSSS</sequence>
<protein>
    <submittedName>
        <fullName evidence="3">Uncharacterized protein</fullName>
    </submittedName>
</protein>